<dbReference type="AlphaFoldDB" id="A0A7W8DJS9"/>
<proteinExistence type="predicted"/>
<name>A0A7W8DJS9_9BACT</name>
<keyword evidence="1" id="KW-0472">Membrane</keyword>
<keyword evidence="3" id="KW-1185">Reference proteome</keyword>
<evidence type="ECO:0000256" key="1">
    <source>
        <dbReference type="SAM" id="Phobius"/>
    </source>
</evidence>
<keyword evidence="1" id="KW-1133">Transmembrane helix</keyword>
<dbReference type="RefSeq" id="WP_184339849.1">
    <property type="nucleotide sequence ID" value="NZ_JACHIG010000004.1"/>
</dbReference>
<protein>
    <submittedName>
        <fullName evidence="2">Uncharacterized protein</fullName>
    </submittedName>
</protein>
<gene>
    <name evidence="2" type="ORF">HNQ65_002075</name>
</gene>
<reference evidence="2 3" key="1">
    <citation type="submission" date="2020-08" db="EMBL/GenBank/DDBJ databases">
        <title>Genomic Encyclopedia of Type Strains, Phase IV (KMG-IV): sequencing the most valuable type-strain genomes for metagenomic binning, comparative biology and taxonomic classification.</title>
        <authorList>
            <person name="Goeker M."/>
        </authorList>
    </citation>
    <scope>NUCLEOTIDE SEQUENCE [LARGE SCALE GENOMIC DNA]</scope>
    <source>
        <strain evidence="2 3">DSM 12252</strain>
    </source>
</reference>
<evidence type="ECO:0000313" key="3">
    <source>
        <dbReference type="Proteomes" id="UP000590740"/>
    </source>
</evidence>
<comment type="caution">
    <text evidence="2">The sequence shown here is derived from an EMBL/GenBank/DDBJ whole genome shotgun (WGS) entry which is preliminary data.</text>
</comment>
<dbReference type="EMBL" id="JACHIG010000004">
    <property type="protein sequence ID" value="MBB5032493.1"/>
    <property type="molecule type" value="Genomic_DNA"/>
</dbReference>
<organism evidence="2 3">
    <name type="scientific">Prosthecobacter vanneervenii</name>
    <dbReference type="NCBI Taxonomy" id="48466"/>
    <lineage>
        <taxon>Bacteria</taxon>
        <taxon>Pseudomonadati</taxon>
        <taxon>Verrucomicrobiota</taxon>
        <taxon>Verrucomicrobiia</taxon>
        <taxon>Verrucomicrobiales</taxon>
        <taxon>Verrucomicrobiaceae</taxon>
        <taxon>Prosthecobacter</taxon>
    </lineage>
</organism>
<keyword evidence="1" id="KW-0812">Transmembrane</keyword>
<evidence type="ECO:0000313" key="2">
    <source>
        <dbReference type="EMBL" id="MBB5032493.1"/>
    </source>
</evidence>
<feature type="transmembrane region" description="Helical" evidence="1">
    <location>
        <begin position="52"/>
        <end position="74"/>
    </location>
</feature>
<dbReference type="Proteomes" id="UP000590740">
    <property type="component" value="Unassembled WGS sequence"/>
</dbReference>
<accession>A0A7W8DJS9</accession>
<sequence>MARDRRRSFLARVASVSHRLHAEAVSVKKRAFHPHCGEERSIRIQAPFKQNLVMIMAAKLTLVIVGALFSTRLIHGEDARFNAYANLQTVLADRLTNLHPTQSDYNIFFNPSVKPATNAPADDSKAIRTDSSSMRTGFQIDFPKDSKVRALVLFEFHEYADSQTAHDALWHRISRTSVIARTPGLFFQNPRGFDLLCIRGFMVFGLTGSKLMQITITSALDHKAKLADGEMYPNPDLEWYAGMADFMMDAWKEAQGLPNKKRGLVPAEPGVMQRRENPEATWEILAAPAFKNKTATGIMGKK</sequence>